<evidence type="ECO:0000313" key="15">
    <source>
        <dbReference type="Proteomes" id="UP001176961"/>
    </source>
</evidence>
<name>A0AA36GFS8_CYLNA</name>
<evidence type="ECO:0000256" key="6">
    <source>
        <dbReference type="ARBA" id="ARBA00036541"/>
    </source>
</evidence>
<comment type="caution">
    <text evidence="14">The sequence shown here is derived from an EMBL/GenBank/DDBJ whole genome shotgun (WGS) entry which is preliminary data.</text>
</comment>
<keyword evidence="3" id="KW-0963">Cytoplasm</keyword>
<evidence type="ECO:0000256" key="11">
    <source>
        <dbReference type="ARBA" id="ARBA00047446"/>
    </source>
</evidence>
<evidence type="ECO:0000256" key="8">
    <source>
        <dbReference type="ARBA" id="ARBA00039903"/>
    </source>
</evidence>
<evidence type="ECO:0000256" key="13">
    <source>
        <dbReference type="RuleBase" id="RU003707"/>
    </source>
</evidence>
<evidence type="ECO:0000256" key="3">
    <source>
        <dbReference type="ARBA" id="ARBA00022490"/>
    </source>
</evidence>
<comment type="subcellular location">
    <subcellularLocation>
        <location evidence="1">Cytoplasm</location>
        <location evidence="1">Cytosol</location>
    </subcellularLocation>
</comment>
<evidence type="ECO:0000313" key="14">
    <source>
        <dbReference type="EMBL" id="CAJ0592929.1"/>
    </source>
</evidence>
<accession>A0AA36GFS8</accession>
<evidence type="ECO:0000256" key="5">
    <source>
        <dbReference type="ARBA" id="ARBA00036343"/>
    </source>
</evidence>
<dbReference type="GO" id="GO:0004492">
    <property type="term" value="F:methyl/ethyl malonyl-CoA decarboxylase activity"/>
    <property type="evidence" value="ECO:0007669"/>
    <property type="project" value="UniProtKB-EC"/>
</dbReference>
<dbReference type="Gene3D" id="3.90.226.10">
    <property type="entry name" value="2-enoyl-CoA Hydratase, Chain A, domain 1"/>
    <property type="match status" value="1"/>
</dbReference>
<evidence type="ECO:0000256" key="12">
    <source>
        <dbReference type="ARBA" id="ARBA00056546"/>
    </source>
</evidence>
<gene>
    <name evidence="14" type="ORF">CYNAS_LOCUS4912</name>
</gene>
<dbReference type="PROSITE" id="PS00166">
    <property type="entry name" value="ENOYL_COA_HYDRATASE"/>
    <property type="match status" value="1"/>
</dbReference>
<sequence>MSRCILRLRPVFFGEISPRAASTYTSNADLANALEKWKGGAVDLAVSGAVARLRLNRPEKSNCLSGEMMVQLRKRSEELASLSEPGVLVVEGVGKSFCSGADLGFVKEVSDPVIGSAYYQFMFGTLRNIRTSPLVSVARLHGHCLGGGSEIATSCDLRFAHKDAKIGFLQARMGIVPTWEGAHYLPSIVGRSSALRLQTTASIITAQEAKDLGYVDVIYEKDEEFEELISSMLKNGAEVCKAQKAMIDATGKGEEAKLAVIRSVWGGKAQKQAIQRQLDAVVNKKSKK</sequence>
<comment type="function">
    <text evidence="12">Decarboxylates ethylmalonyl-CoA, a potentially toxic metabolite, to form butyryl-CoA, suggesting it might be involved in metabolite proofreading. Acts preferentially on (S)-ethylmalonyl-CoA but also has some activity on the (R)-isomer. Also has methylmalonyl-CoA decarboxylase activity at lower level.</text>
</comment>
<dbReference type="InterPro" id="IPR018376">
    <property type="entry name" value="Enoyl-CoA_hyd/isom_CS"/>
</dbReference>
<dbReference type="Proteomes" id="UP001176961">
    <property type="component" value="Unassembled WGS sequence"/>
</dbReference>
<comment type="catalytic activity">
    <reaction evidence="11">
        <text>(S)-methylmalonyl-CoA + H(+) = propanoyl-CoA + CO2</text>
        <dbReference type="Rhea" id="RHEA:61340"/>
        <dbReference type="ChEBI" id="CHEBI:15378"/>
        <dbReference type="ChEBI" id="CHEBI:16526"/>
        <dbReference type="ChEBI" id="CHEBI:57327"/>
        <dbReference type="ChEBI" id="CHEBI:57392"/>
        <dbReference type="EC" id="4.1.1.94"/>
    </reaction>
    <physiologicalReaction direction="left-to-right" evidence="11">
        <dbReference type="Rhea" id="RHEA:61341"/>
    </physiologicalReaction>
</comment>
<dbReference type="AlphaFoldDB" id="A0AA36GFS8"/>
<dbReference type="InterPro" id="IPR029045">
    <property type="entry name" value="ClpP/crotonase-like_dom_sf"/>
</dbReference>
<dbReference type="InterPro" id="IPR001753">
    <property type="entry name" value="Enoyl-CoA_hydra/iso"/>
</dbReference>
<keyword evidence="4" id="KW-0456">Lyase</keyword>
<protein>
    <recommendedName>
        <fullName evidence="8">Ethylmalonyl-CoA decarboxylase</fullName>
        <ecNumber evidence="7">4.1.1.94</ecNumber>
    </recommendedName>
    <alternativeName>
        <fullName evidence="10">Enoyl-CoA hydratase domain-containing protein 1</fullName>
    </alternativeName>
    <alternativeName>
        <fullName evidence="9">Methylmalonyl-CoA decarboxylase</fullName>
    </alternativeName>
</protein>
<dbReference type="CDD" id="cd06558">
    <property type="entry name" value="crotonase-like"/>
    <property type="match status" value="1"/>
</dbReference>
<evidence type="ECO:0000256" key="7">
    <source>
        <dbReference type="ARBA" id="ARBA00038883"/>
    </source>
</evidence>
<organism evidence="14 15">
    <name type="scientific">Cylicocyclus nassatus</name>
    <name type="common">Nematode worm</name>
    <dbReference type="NCBI Taxonomy" id="53992"/>
    <lineage>
        <taxon>Eukaryota</taxon>
        <taxon>Metazoa</taxon>
        <taxon>Ecdysozoa</taxon>
        <taxon>Nematoda</taxon>
        <taxon>Chromadorea</taxon>
        <taxon>Rhabditida</taxon>
        <taxon>Rhabditina</taxon>
        <taxon>Rhabditomorpha</taxon>
        <taxon>Strongyloidea</taxon>
        <taxon>Strongylidae</taxon>
        <taxon>Cylicocyclus</taxon>
    </lineage>
</organism>
<dbReference type="PANTHER" id="PTHR11941">
    <property type="entry name" value="ENOYL-COA HYDRATASE-RELATED"/>
    <property type="match status" value="1"/>
</dbReference>
<evidence type="ECO:0000256" key="9">
    <source>
        <dbReference type="ARBA" id="ARBA00042052"/>
    </source>
</evidence>
<evidence type="ECO:0000256" key="1">
    <source>
        <dbReference type="ARBA" id="ARBA00004514"/>
    </source>
</evidence>
<dbReference type="EMBL" id="CATQJL010000112">
    <property type="protein sequence ID" value="CAJ0592929.1"/>
    <property type="molecule type" value="Genomic_DNA"/>
</dbReference>
<comment type="catalytic activity">
    <reaction evidence="5">
        <text>(2S)-ethylmalonyl-CoA + H(+) = butanoyl-CoA + CO2</text>
        <dbReference type="Rhea" id="RHEA:32131"/>
        <dbReference type="ChEBI" id="CHEBI:15378"/>
        <dbReference type="ChEBI" id="CHEBI:16526"/>
        <dbReference type="ChEBI" id="CHEBI:57371"/>
        <dbReference type="ChEBI" id="CHEBI:60909"/>
        <dbReference type="EC" id="4.1.1.94"/>
    </reaction>
    <physiologicalReaction direction="left-to-right" evidence="5">
        <dbReference type="Rhea" id="RHEA:32132"/>
    </physiologicalReaction>
</comment>
<keyword evidence="15" id="KW-1185">Reference proteome</keyword>
<evidence type="ECO:0000256" key="2">
    <source>
        <dbReference type="ARBA" id="ARBA00005254"/>
    </source>
</evidence>
<comment type="similarity">
    <text evidence="2 13">Belongs to the enoyl-CoA hydratase/isomerase family.</text>
</comment>
<dbReference type="Pfam" id="PF00378">
    <property type="entry name" value="ECH_1"/>
    <property type="match status" value="1"/>
</dbReference>
<evidence type="ECO:0000256" key="4">
    <source>
        <dbReference type="ARBA" id="ARBA00023239"/>
    </source>
</evidence>
<proteinExistence type="inferred from homology"/>
<evidence type="ECO:0000256" key="10">
    <source>
        <dbReference type="ARBA" id="ARBA00042182"/>
    </source>
</evidence>
<comment type="catalytic activity">
    <reaction evidence="6">
        <text>(2R)-ethylmalonyl-CoA + H(+) = butanoyl-CoA + CO2</text>
        <dbReference type="Rhea" id="RHEA:59540"/>
        <dbReference type="ChEBI" id="CHEBI:15378"/>
        <dbReference type="ChEBI" id="CHEBI:16526"/>
        <dbReference type="ChEBI" id="CHEBI:57371"/>
        <dbReference type="ChEBI" id="CHEBI:85316"/>
        <dbReference type="EC" id="4.1.1.94"/>
    </reaction>
    <physiologicalReaction direction="left-to-right" evidence="6">
        <dbReference type="Rhea" id="RHEA:59541"/>
    </physiologicalReaction>
</comment>
<dbReference type="SUPFAM" id="SSF52096">
    <property type="entry name" value="ClpP/crotonase"/>
    <property type="match status" value="1"/>
</dbReference>
<dbReference type="GO" id="GO:0006635">
    <property type="term" value="P:fatty acid beta-oxidation"/>
    <property type="evidence" value="ECO:0007669"/>
    <property type="project" value="TreeGrafter"/>
</dbReference>
<dbReference type="EC" id="4.1.1.94" evidence="7"/>
<dbReference type="GO" id="GO:0005829">
    <property type="term" value="C:cytosol"/>
    <property type="evidence" value="ECO:0007669"/>
    <property type="project" value="UniProtKB-SubCell"/>
</dbReference>
<reference evidence="14" key="1">
    <citation type="submission" date="2023-07" db="EMBL/GenBank/DDBJ databases">
        <authorList>
            <consortium name="CYATHOMIX"/>
        </authorList>
    </citation>
    <scope>NUCLEOTIDE SEQUENCE</scope>
    <source>
        <strain evidence="14">N/A</strain>
    </source>
</reference>
<dbReference type="PANTHER" id="PTHR11941:SF27">
    <property type="entry name" value="ETHYLMALONYL-COA DECARBOXYLASE"/>
    <property type="match status" value="1"/>
</dbReference>